<dbReference type="GO" id="GO:0008270">
    <property type="term" value="F:zinc ion binding"/>
    <property type="evidence" value="ECO:0007669"/>
    <property type="project" value="UniProtKB-KW"/>
</dbReference>
<dbReference type="GO" id="GO:0000981">
    <property type="term" value="F:DNA-binding transcription factor activity, RNA polymerase II-specific"/>
    <property type="evidence" value="ECO:0007669"/>
    <property type="project" value="TreeGrafter"/>
</dbReference>
<dbReference type="PROSITE" id="PS50157">
    <property type="entry name" value="ZINC_FINGER_C2H2_2"/>
    <property type="match status" value="2"/>
</dbReference>
<proteinExistence type="predicted"/>
<evidence type="ECO:0000256" key="6">
    <source>
        <dbReference type="ARBA" id="ARBA00023242"/>
    </source>
</evidence>
<reference evidence="10 11" key="1">
    <citation type="submission" date="2019-09" db="EMBL/GenBank/DDBJ databases">
        <title>Bird 10,000 Genomes (B10K) Project - Family phase.</title>
        <authorList>
            <person name="Zhang G."/>
        </authorList>
    </citation>
    <scope>NUCLEOTIDE SEQUENCE [LARGE SCALE GENOMIC DNA]</scope>
    <source>
        <strain evidence="10">B10K-CU-031-01</strain>
        <tissue evidence="10">Muscle</tissue>
    </source>
</reference>
<evidence type="ECO:0000313" key="10">
    <source>
        <dbReference type="EMBL" id="NXE30225.1"/>
    </source>
</evidence>
<evidence type="ECO:0000256" key="1">
    <source>
        <dbReference type="ARBA" id="ARBA00004123"/>
    </source>
</evidence>
<dbReference type="GO" id="GO:0000978">
    <property type="term" value="F:RNA polymerase II cis-regulatory region sequence-specific DNA binding"/>
    <property type="evidence" value="ECO:0007669"/>
    <property type="project" value="TreeGrafter"/>
</dbReference>
<evidence type="ECO:0000256" key="8">
    <source>
        <dbReference type="SAM" id="MobiDB-lite"/>
    </source>
</evidence>
<dbReference type="PANTHER" id="PTHR23226:SF416">
    <property type="entry name" value="FI01424P"/>
    <property type="match status" value="1"/>
</dbReference>
<accession>A0A7K8LS69</accession>
<keyword evidence="3" id="KW-0677">Repeat</keyword>
<evidence type="ECO:0000256" key="4">
    <source>
        <dbReference type="ARBA" id="ARBA00022771"/>
    </source>
</evidence>
<dbReference type="InterPro" id="IPR013087">
    <property type="entry name" value="Znf_C2H2_type"/>
</dbReference>
<keyword evidence="2" id="KW-0479">Metal-binding</keyword>
<gene>
    <name evidence="10" type="primary">Znf235</name>
    <name evidence="10" type="ORF">ARDKOR_R14774</name>
</gene>
<dbReference type="AlphaFoldDB" id="A0A7K8LS69"/>
<dbReference type="PANTHER" id="PTHR23226">
    <property type="entry name" value="ZINC FINGER AND SCAN DOMAIN-CONTAINING"/>
    <property type="match status" value="1"/>
</dbReference>
<dbReference type="FunFam" id="3.30.160.60:FF:000100">
    <property type="entry name" value="Zinc finger 45-like"/>
    <property type="match status" value="1"/>
</dbReference>
<dbReference type="PROSITE" id="PS00028">
    <property type="entry name" value="ZINC_FINGER_C2H2_1"/>
    <property type="match status" value="1"/>
</dbReference>
<organism evidence="10 11">
    <name type="scientific">Ardeotis kori</name>
    <dbReference type="NCBI Taxonomy" id="89386"/>
    <lineage>
        <taxon>Eukaryota</taxon>
        <taxon>Metazoa</taxon>
        <taxon>Chordata</taxon>
        <taxon>Craniata</taxon>
        <taxon>Vertebrata</taxon>
        <taxon>Euteleostomi</taxon>
        <taxon>Archelosauria</taxon>
        <taxon>Archosauria</taxon>
        <taxon>Dinosauria</taxon>
        <taxon>Saurischia</taxon>
        <taxon>Theropoda</taxon>
        <taxon>Coelurosauria</taxon>
        <taxon>Aves</taxon>
        <taxon>Neognathae</taxon>
        <taxon>Neoaves</taxon>
        <taxon>Otidimorphae</taxon>
        <taxon>Otidiformes</taxon>
        <taxon>Otididae</taxon>
        <taxon>Ardeotis</taxon>
    </lineage>
</organism>
<feature type="region of interest" description="Disordered" evidence="8">
    <location>
        <begin position="1"/>
        <end position="21"/>
    </location>
</feature>
<keyword evidence="5" id="KW-0862">Zinc</keyword>
<comment type="caution">
    <text evidence="10">The sequence shown here is derived from an EMBL/GenBank/DDBJ whole genome shotgun (WGS) entry which is preliminary data.</text>
</comment>
<evidence type="ECO:0000256" key="3">
    <source>
        <dbReference type="ARBA" id="ARBA00022737"/>
    </source>
</evidence>
<evidence type="ECO:0000313" key="11">
    <source>
        <dbReference type="Proteomes" id="UP000560386"/>
    </source>
</evidence>
<dbReference type="Proteomes" id="UP000560386">
    <property type="component" value="Unassembled WGS sequence"/>
</dbReference>
<feature type="non-terminal residue" evidence="10">
    <location>
        <position position="63"/>
    </location>
</feature>
<feature type="domain" description="C2H2-type" evidence="9">
    <location>
        <begin position="34"/>
        <end position="61"/>
    </location>
</feature>
<dbReference type="Gene3D" id="3.30.160.60">
    <property type="entry name" value="Classic Zinc Finger"/>
    <property type="match status" value="2"/>
</dbReference>
<keyword evidence="11" id="KW-1185">Reference proteome</keyword>
<evidence type="ECO:0000256" key="7">
    <source>
        <dbReference type="PROSITE-ProRule" id="PRU00042"/>
    </source>
</evidence>
<feature type="non-terminal residue" evidence="10">
    <location>
        <position position="1"/>
    </location>
</feature>
<dbReference type="EMBL" id="VWPR01004076">
    <property type="protein sequence ID" value="NXE30225.1"/>
    <property type="molecule type" value="Genomic_DNA"/>
</dbReference>
<evidence type="ECO:0000256" key="2">
    <source>
        <dbReference type="ARBA" id="ARBA00022723"/>
    </source>
</evidence>
<comment type="subcellular location">
    <subcellularLocation>
        <location evidence="1">Nucleus</location>
    </subcellularLocation>
</comment>
<feature type="compositionally biased region" description="Basic and acidic residues" evidence="8">
    <location>
        <begin position="1"/>
        <end position="11"/>
    </location>
</feature>
<dbReference type="GO" id="GO:0005634">
    <property type="term" value="C:nucleus"/>
    <property type="evidence" value="ECO:0007669"/>
    <property type="project" value="UniProtKB-SubCell"/>
</dbReference>
<keyword evidence="6" id="KW-0539">Nucleus</keyword>
<dbReference type="Pfam" id="PF00096">
    <property type="entry name" value="zf-C2H2"/>
    <property type="match status" value="1"/>
</dbReference>
<dbReference type="SMART" id="SM00355">
    <property type="entry name" value="ZnF_C2H2"/>
    <property type="match status" value="1"/>
</dbReference>
<dbReference type="FunFam" id="3.30.160.60:FF:000096">
    <property type="entry name" value="Zinc finger and BTB domain-containing protein 18 isoform 1"/>
    <property type="match status" value="1"/>
</dbReference>
<evidence type="ECO:0000259" key="9">
    <source>
        <dbReference type="PROSITE" id="PS50157"/>
    </source>
</evidence>
<sequence>AGERPYRRQECGEGFGQSSNLLAHQKPRLGEELHECPKCQKRFPDRSLLLRHKRVHAGEKPFR</sequence>
<protein>
    <submittedName>
        <fullName evidence="10">ZN235 protein</fullName>
    </submittedName>
</protein>
<dbReference type="SUPFAM" id="SSF57667">
    <property type="entry name" value="beta-beta-alpha zinc fingers"/>
    <property type="match status" value="1"/>
</dbReference>
<feature type="domain" description="C2H2-type" evidence="9">
    <location>
        <begin position="6"/>
        <end position="33"/>
    </location>
</feature>
<name>A0A7K8LS69_9AVES</name>
<evidence type="ECO:0000256" key="5">
    <source>
        <dbReference type="ARBA" id="ARBA00022833"/>
    </source>
</evidence>
<keyword evidence="4 7" id="KW-0863">Zinc-finger</keyword>
<dbReference type="InterPro" id="IPR036236">
    <property type="entry name" value="Znf_C2H2_sf"/>
</dbReference>